<dbReference type="PANTHER" id="PTHR12411">
    <property type="entry name" value="CYSTEINE PROTEASE FAMILY C1-RELATED"/>
    <property type="match status" value="1"/>
</dbReference>
<dbReference type="InterPro" id="IPR038765">
    <property type="entry name" value="Papain-like_cys_pep_sf"/>
</dbReference>
<proteinExistence type="inferred from homology"/>
<dbReference type="InterPro" id="IPR000668">
    <property type="entry name" value="Peptidase_C1A_C"/>
</dbReference>
<feature type="domain" description="Peptidase C1A papain C-terminal" evidence="3">
    <location>
        <begin position="16"/>
        <end position="78"/>
    </location>
</feature>
<dbReference type="OrthoDB" id="5847537at2759"/>
<dbReference type="InterPro" id="IPR025661">
    <property type="entry name" value="Pept_asp_AS"/>
</dbReference>
<evidence type="ECO:0000259" key="3">
    <source>
        <dbReference type="Pfam" id="PF00112"/>
    </source>
</evidence>
<organism evidence="4 5">
    <name type="scientific">Oesophagostomum dentatum</name>
    <name type="common">Nodular worm</name>
    <dbReference type="NCBI Taxonomy" id="61180"/>
    <lineage>
        <taxon>Eukaryota</taxon>
        <taxon>Metazoa</taxon>
        <taxon>Ecdysozoa</taxon>
        <taxon>Nematoda</taxon>
        <taxon>Chromadorea</taxon>
        <taxon>Rhabditida</taxon>
        <taxon>Rhabditina</taxon>
        <taxon>Rhabditomorpha</taxon>
        <taxon>Strongyloidea</taxon>
        <taxon>Strongylidae</taxon>
        <taxon>Oesophagostomum</taxon>
    </lineage>
</organism>
<dbReference type="SUPFAM" id="SSF54001">
    <property type="entry name" value="Cysteine proteinases"/>
    <property type="match status" value="1"/>
</dbReference>
<dbReference type="Proteomes" id="UP000053660">
    <property type="component" value="Unassembled WGS sequence"/>
</dbReference>
<accession>A0A0B1S334</accession>
<dbReference type="Pfam" id="PF00112">
    <property type="entry name" value="Peptidase_C1"/>
    <property type="match status" value="1"/>
</dbReference>
<dbReference type="AlphaFoldDB" id="A0A0B1S334"/>
<dbReference type="PROSITE" id="PS00640">
    <property type="entry name" value="THIOL_PROTEASE_ASN"/>
    <property type="match status" value="1"/>
</dbReference>
<evidence type="ECO:0000256" key="1">
    <source>
        <dbReference type="ARBA" id="ARBA00008455"/>
    </source>
</evidence>
<dbReference type="Gene3D" id="3.90.70.10">
    <property type="entry name" value="Cysteine proteinases"/>
    <property type="match status" value="1"/>
</dbReference>
<sequence>MRDWESKKHKITDTNAVCRHTWGYQQGGHAIKIVGWGVENGVKYWTIANSWNSDWGEDGYFRILRGTNECYLESWATAGMMKV</sequence>
<keyword evidence="2" id="KW-1015">Disulfide bond</keyword>
<dbReference type="GO" id="GO:0008234">
    <property type="term" value="F:cysteine-type peptidase activity"/>
    <property type="evidence" value="ECO:0007669"/>
    <property type="project" value="InterPro"/>
</dbReference>
<dbReference type="InterPro" id="IPR013128">
    <property type="entry name" value="Peptidase_C1A"/>
</dbReference>
<evidence type="ECO:0000313" key="4">
    <source>
        <dbReference type="EMBL" id="KHJ77897.1"/>
    </source>
</evidence>
<reference evidence="4 5" key="1">
    <citation type="submission" date="2014-03" db="EMBL/GenBank/DDBJ databases">
        <title>Draft genome of the hookworm Oesophagostomum dentatum.</title>
        <authorList>
            <person name="Mitreva M."/>
        </authorList>
    </citation>
    <scope>NUCLEOTIDE SEQUENCE [LARGE SCALE GENOMIC DNA]</scope>
    <source>
        <strain evidence="4 5">OD-Hann</strain>
    </source>
</reference>
<dbReference type="InterPro" id="IPR025660">
    <property type="entry name" value="Pept_his_AS"/>
</dbReference>
<dbReference type="GO" id="GO:0006508">
    <property type="term" value="P:proteolysis"/>
    <property type="evidence" value="ECO:0007669"/>
    <property type="project" value="InterPro"/>
</dbReference>
<dbReference type="EMBL" id="KN610310">
    <property type="protein sequence ID" value="KHJ77897.1"/>
    <property type="molecule type" value="Genomic_DNA"/>
</dbReference>
<protein>
    <recommendedName>
        <fullName evidence="3">Peptidase C1A papain C-terminal domain-containing protein</fullName>
    </recommendedName>
</protein>
<evidence type="ECO:0000313" key="5">
    <source>
        <dbReference type="Proteomes" id="UP000053660"/>
    </source>
</evidence>
<dbReference type="PROSITE" id="PS00639">
    <property type="entry name" value="THIOL_PROTEASE_HIS"/>
    <property type="match status" value="1"/>
</dbReference>
<keyword evidence="5" id="KW-1185">Reference proteome</keyword>
<comment type="similarity">
    <text evidence="1">Belongs to the peptidase C1 family.</text>
</comment>
<gene>
    <name evidence="4" type="ORF">OESDEN_22483</name>
</gene>
<name>A0A0B1S334_OESDE</name>
<evidence type="ECO:0000256" key="2">
    <source>
        <dbReference type="ARBA" id="ARBA00023157"/>
    </source>
</evidence>